<dbReference type="InParanoid" id="A0A2P6N7F9"/>
<dbReference type="OrthoDB" id="191139at2759"/>
<evidence type="ECO:0000256" key="1">
    <source>
        <dbReference type="ARBA" id="ARBA00023002"/>
    </source>
</evidence>
<dbReference type="PANTHER" id="PTHR43157">
    <property type="entry name" value="PHOSPHATIDYLINOSITOL-GLYCAN BIOSYNTHESIS CLASS F PROTEIN-RELATED"/>
    <property type="match status" value="1"/>
</dbReference>
<dbReference type="Proteomes" id="UP000241769">
    <property type="component" value="Unassembled WGS sequence"/>
</dbReference>
<dbReference type="PANTHER" id="PTHR43157:SF31">
    <property type="entry name" value="PHOSPHATIDYLINOSITOL-GLYCAN BIOSYNTHESIS CLASS F PROTEIN"/>
    <property type="match status" value="1"/>
</dbReference>
<dbReference type="InterPro" id="IPR036291">
    <property type="entry name" value="NAD(P)-bd_dom_sf"/>
</dbReference>
<dbReference type="Gene3D" id="3.40.50.720">
    <property type="entry name" value="NAD(P)-binding Rossmann-like Domain"/>
    <property type="match status" value="1"/>
</dbReference>
<proteinExistence type="predicted"/>
<dbReference type="SUPFAM" id="SSF51735">
    <property type="entry name" value="NAD(P)-binding Rossmann-fold domains"/>
    <property type="match status" value="1"/>
</dbReference>
<evidence type="ECO:0000313" key="3">
    <source>
        <dbReference type="Proteomes" id="UP000241769"/>
    </source>
</evidence>
<dbReference type="PRINTS" id="PR00081">
    <property type="entry name" value="GDHRDH"/>
</dbReference>
<comment type="caution">
    <text evidence="2">The sequence shown here is derived from an EMBL/GenBank/DDBJ whole genome shotgun (WGS) entry which is preliminary data.</text>
</comment>
<protein>
    <submittedName>
        <fullName evidence="2">Uncharacterized protein</fullName>
    </submittedName>
</protein>
<dbReference type="AlphaFoldDB" id="A0A2P6N7F9"/>
<evidence type="ECO:0000313" key="2">
    <source>
        <dbReference type="EMBL" id="PRP79888.1"/>
    </source>
</evidence>
<sequence length="387" mass="43159">MKSCGVLNVKTRHFLSHLIVSAGDPPRPQDSLLIGDYVIGHFSPIRCPQVSLLINRPTATPNRSSIAMSTIQRIINIFTFLYHLFGELIFKRKPVAPRVDQTGKVFVITGGNTGIGKETARQIGLMGAKKVYITARNMQKGQKAIEELKSSATKTQFEVIQLDLDSLASVESAAAELNKKEEKINVLILNAGIGFYPLGAKTADGYDQMYQSNHLGHHLFFERLLTLLRRASEPERPAKVVVLSSAGHYLSSEEDLSNVDEPKKKSEFSQYNATKLMNLLFVRYLSNKYSPEIIFQGVHPGAVLTDIFDKFPENVKWIAQNVMHNIYRSPEYGASTTVFAATNPEAEKKSGLYWSSNESVKPHYLALDDSVAEKFMKISYSQLKLAA</sequence>
<organism evidence="2 3">
    <name type="scientific">Planoprotostelium fungivorum</name>
    <dbReference type="NCBI Taxonomy" id="1890364"/>
    <lineage>
        <taxon>Eukaryota</taxon>
        <taxon>Amoebozoa</taxon>
        <taxon>Evosea</taxon>
        <taxon>Variosea</taxon>
        <taxon>Cavosteliida</taxon>
        <taxon>Cavosteliaceae</taxon>
        <taxon>Planoprotostelium</taxon>
    </lineage>
</organism>
<accession>A0A2P6N7F9</accession>
<dbReference type="Pfam" id="PF00106">
    <property type="entry name" value="adh_short"/>
    <property type="match status" value="1"/>
</dbReference>
<dbReference type="InterPro" id="IPR002347">
    <property type="entry name" value="SDR_fam"/>
</dbReference>
<keyword evidence="3" id="KW-1185">Reference proteome</keyword>
<dbReference type="STRING" id="1890364.A0A2P6N7F9"/>
<reference evidence="2 3" key="1">
    <citation type="journal article" date="2018" name="Genome Biol. Evol.">
        <title>Multiple Roots of Fruiting Body Formation in Amoebozoa.</title>
        <authorList>
            <person name="Hillmann F."/>
            <person name="Forbes G."/>
            <person name="Novohradska S."/>
            <person name="Ferling I."/>
            <person name="Riege K."/>
            <person name="Groth M."/>
            <person name="Westermann M."/>
            <person name="Marz M."/>
            <person name="Spaller T."/>
            <person name="Winckler T."/>
            <person name="Schaap P."/>
            <person name="Glockner G."/>
        </authorList>
    </citation>
    <scope>NUCLEOTIDE SEQUENCE [LARGE SCALE GENOMIC DNA]</scope>
    <source>
        <strain evidence="2 3">Jena</strain>
    </source>
</reference>
<dbReference type="EMBL" id="MDYQ01000167">
    <property type="protein sequence ID" value="PRP79888.1"/>
    <property type="molecule type" value="Genomic_DNA"/>
</dbReference>
<dbReference type="GO" id="GO:0016491">
    <property type="term" value="F:oxidoreductase activity"/>
    <property type="evidence" value="ECO:0007669"/>
    <property type="project" value="UniProtKB-KW"/>
</dbReference>
<keyword evidence="1" id="KW-0560">Oxidoreductase</keyword>
<name>A0A2P6N7F9_9EUKA</name>
<gene>
    <name evidence="2" type="ORF">PROFUN_12377</name>
</gene>